<dbReference type="AlphaFoldDB" id="A0A8S1TGR4"/>
<protein>
    <submittedName>
        <fullName evidence="1">Uncharacterized protein</fullName>
    </submittedName>
</protein>
<dbReference type="OMA" id="MQTIIEC"/>
<gene>
    <name evidence="1" type="ORF">POCTA_138.1.T0230142</name>
</gene>
<dbReference type="Proteomes" id="UP000683925">
    <property type="component" value="Unassembled WGS sequence"/>
</dbReference>
<reference evidence="1" key="1">
    <citation type="submission" date="2021-01" db="EMBL/GenBank/DDBJ databases">
        <authorList>
            <consortium name="Genoscope - CEA"/>
            <person name="William W."/>
        </authorList>
    </citation>
    <scope>NUCLEOTIDE SEQUENCE</scope>
</reference>
<evidence type="ECO:0000313" key="1">
    <source>
        <dbReference type="EMBL" id="CAD8150059.1"/>
    </source>
</evidence>
<accession>A0A8S1TGR4</accession>
<comment type="caution">
    <text evidence="1">The sequence shown here is derived from an EMBL/GenBank/DDBJ whole genome shotgun (WGS) entry which is preliminary data.</text>
</comment>
<dbReference type="OrthoDB" id="286805at2759"/>
<keyword evidence="2" id="KW-1185">Reference proteome</keyword>
<dbReference type="EMBL" id="CAJJDP010000023">
    <property type="protein sequence ID" value="CAD8150059.1"/>
    <property type="molecule type" value="Genomic_DNA"/>
</dbReference>
<proteinExistence type="predicted"/>
<sequence>MKKMFQENEELRKNLKYFVESQKQVLRWPLIAQQLETLHDIKIDIPYELKQIYQDYCCPKPEIESNNLQILMQTIIECRCDMSSTLEKFIQRSGLKISCYLLTSRAQQIFKKAIEKGIMVFVKNKTEQKKRLTNFPKANIVRLIKCLDLKPNDEHCIMVIEAANCLKELLLTYSINKDKDRSVYYEEIKQKMNKNQFFRTLLCLSFLDDLRMISQNLITSDKQLLPDYFLQDSIEKNKNLDVYQFLYVSDMQLKYQMYNDSKDLQQDQEFKYYIEEYQYNKFKKLSKELIQEKPMKRSIQTVRGKIITNTKYYPSKKTIKFNKDLDNNLDEQDDDSAGCYRVDIPLFKQNN</sequence>
<name>A0A8S1TGR4_PAROT</name>
<organism evidence="1 2">
    <name type="scientific">Paramecium octaurelia</name>
    <dbReference type="NCBI Taxonomy" id="43137"/>
    <lineage>
        <taxon>Eukaryota</taxon>
        <taxon>Sar</taxon>
        <taxon>Alveolata</taxon>
        <taxon>Ciliophora</taxon>
        <taxon>Intramacronucleata</taxon>
        <taxon>Oligohymenophorea</taxon>
        <taxon>Peniculida</taxon>
        <taxon>Parameciidae</taxon>
        <taxon>Paramecium</taxon>
    </lineage>
</organism>
<evidence type="ECO:0000313" key="2">
    <source>
        <dbReference type="Proteomes" id="UP000683925"/>
    </source>
</evidence>